<accession>A0A6J6Q0K3</accession>
<organism evidence="1">
    <name type="scientific">freshwater metagenome</name>
    <dbReference type="NCBI Taxonomy" id="449393"/>
    <lineage>
        <taxon>unclassified sequences</taxon>
        <taxon>metagenomes</taxon>
        <taxon>ecological metagenomes</taxon>
    </lineage>
</organism>
<sequence>MDAAQALADLTEISSQVVNVVIASATGEVLATTIDDEGRAGRFTNLLLELVNESDAARKERGLETMTQLEAATLDGSIFVVRRDDVLVGATTRPDPTVGLVFYDLKHCIRAIVEPDAAPAASRRRKAADATA</sequence>
<reference evidence="1" key="1">
    <citation type="submission" date="2020-05" db="EMBL/GenBank/DDBJ databases">
        <authorList>
            <person name="Chiriac C."/>
            <person name="Salcher M."/>
            <person name="Ghai R."/>
            <person name="Kavagutti S V."/>
        </authorList>
    </citation>
    <scope>NUCLEOTIDE SEQUENCE</scope>
</reference>
<gene>
    <name evidence="1" type="ORF">UFOPK2399_01582</name>
</gene>
<protein>
    <submittedName>
        <fullName evidence="1">Unannotated protein</fullName>
    </submittedName>
</protein>
<dbReference type="AlphaFoldDB" id="A0A6J6Q0K3"/>
<dbReference type="EMBL" id="CAEZXP010000005">
    <property type="protein sequence ID" value="CAB4704537.1"/>
    <property type="molecule type" value="Genomic_DNA"/>
</dbReference>
<proteinExistence type="predicted"/>
<name>A0A6J6Q0K3_9ZZZZ</name>
<dbReference type="Gene3D" id="3.30.450.30">
    <property type="entry name" value="Dynein light chain 2a, cytoplasmic"/>
    <property type="match status" value="1"/>
</dbReference>
<dbReference type="SUPFAM" id="SSF103196">
    <property type="entry name" value="Roadblock/LC7 domain"/>
    <property type="match status" value="1"/>
</dbReference>
<evidence type="ECO:0000313" key="1">
    <source>
        <dbReference type="EMBL" id="CAB4704537.1"/>
    </source>
</evidence>